<name>A0A1U7NPX5_9FIRM</name>
<evidence type="ECO:0000313" key="2">
    <source>
        <dbReference type="Proteomes" id="UP000186705"/>
    </source>
</evidence>
<protein>
    <submittedName>
        <fullName evidence="1">Uncharacterized protein</fullName>
    </submittedName>
</protein>
<proteinExistence type="predicted"/>
<dbReference type="Proteomes" id="UP000186705">
    <property type="component" value="Unassembled WGS sequence"/>
</dbReference>
<organism evidence="1 2">
    <name type="scientific">Dubosiella newyorkensis</name>
    <dbReference type="NCBI Taxonomy" id="1862672"/>
    <lineage>
        <taxon>Bacteria</taxon>
        <taxon>Bacillati</taxon>
        <taxon>Bacillota</taxon>
        <taxon>Erysipelotrichia</taxon>
        <taxon>Erysipelotrichales</taxon>
        <taxon>Erysipelotrichaceae</taxon>
        <taxon>Dubosiella</taxon>
    </lineage>
</organism>
<dbReference type="RefSeq" id="WP_076340654.1">
    <property type="nucleotide sequence ID" value="NZ_CAJTMI010000012.1"/>
</dbReference>
<evidence type="ECO:0000313" key="1">
    <source>
        <dbReference type="EMBL" id="OLU47681.1"/>
    </source>
</evidence>
<keyword evidence="2" id="KW-1185">Reference proteome</keyword>
<dbReference type="STRING" id="1862672.BO225_02235"/>
<dbReference type="AlphaFoldDB" id="A0A1U7NPX5"/>
<gene>
    <name evidence="1" type="ORF">BO225_02235</name>
</gene>
<dbReference type="GeneID" id="78274765"/>
<sequence length="59" mass="6938">MKKPKDIFRKTGMITYKNRPIELWLSKNKEILFKENGKAITDPEEIAHIFAYLKEANEG</sequence>
<dbReference type="EMBL" id="MPKA01000044">
    <property type="protein sequence ID" value="OLU47681.1"/>
    <property type="molecule type" value="Genomic_DNA"/>
</dbReference>
<reference evidence="1 2" key="1">
    <citation type="submission" date="2016-11" db="EMBL/GenBank/DDBJ databases">
        <title>Description of two novel members of the family Erysipelotrichaceae: Ileibacterium lipovorans gen. nov., sp. nov. and Dubosiella newyorkensis, gen. nov., sp. nov.</title>
        <authorList>
            <person name="Cox L.M."/>
            <person name="Sohn J."/>
            <person name="Tyrrell K.L."/>
            <person name="Citron D.M."/>
            <person name="Lawson P.A."/>
            <person name="Patel N.B."/>
            <person name="Iizumi T."/>
            <person name="Perez-Perez G.I."/>
            <person name="Goldstein E.J."/>
            <person name="Blaser M.J."/>
        </authorList>
    </citation>
    <scope>NUCLEOTIDE SEQUENCE [LARGE SCALE GENOMIC DNA]</scope>
    <source>
        <strain evidence="1 2">NYU-BL-A4</strain>
    </source>
</reference>
<comment type="caution">
    <text evidence="1">The sequence shown here is derived from an EMBL/GenBank/DDBJ whole genome shotgun (WGS) entry which is preliminary data.</text>
</comment>
<accession>A0A1U7NPX5</accession>